<dbReference type="InterPro" id="IPR008551">
    <property type="entry name" value="TANGO2"/>
</dbReference>
<dbReference type="Pfam" id="PF05742">
    <property type="entry name" value="TANGO2"/>
    <property type="match status" value="1"/>
</dbReference>
<evidence type="ECO:0000313" key="1">
    <source>
        <dbReference type="EMBL" id="RFU39238.1"/>
    </source>
</evidence>
<feature type="non-terminal residue" evidence="1">
    <location>
        <position position="72"/>
    </location>
</feature>
<reference evidence="1 2" key="1">
    <citation type="submission" date="2018-08" db="EMBL/GenBank/DDBJ databases">
        <title>Actinomadura jelena sp. nov., a novel Actinomycete isolated from soil in Chad.</title>
        <authorList>
            <person name="Shi L."/>
        </authorList>
    </citation>
    <scope>NUCLEOTIDE SEQUENCE [LARGE SCALE GENOMIC DNA]</scope>
    <source>
        <strain evidence="1 2">NEAU-G17</strain>
    </source>
</reference>
<evidence type="ECO:0008006" key="3">
    <source>
        <dbReference type="Google" id="ProtNLM"/>
    </source>
</evidence>
<dbReference type="RefSeq" id="WP_147341313.1">
    <property type="nucleotide sequence ID" value="NZ_QURH01000483.1"/>
</dbReference>
<dbReference type="AlphaFoldDB" id="A0A372JIU3"/>
<accession>A0A372JIU3</accession>
<dbReference type="Proteomes" id="UP000261811">
    <property type="component" value="Unassembled WGS sequence"/>
</dbReference>
<proteinExistence type="predicted"/>
<comment type="caution">
    <text evidence="1">The sequence shown here is derived from an EMBL/GenBank/DDBJ whole genome shotgun (WGS) entry which is preliminary data.</text>
</comment>
<evidence type="ECO:0000313" key="2">
    <source>
        <dbReference type="Proteomes" id="UP000261811"/>
    </source>
</evidence>
<protein>
    <recommendedName>
        <fullName evidence="3">NRDE family protein</fullName>
    </recommendedName>
</protein>
<sequence length="72" mass="7730">MCTAIVSVDPASPVPVLLVGVRDEFIDRDWEGPGRHWPDRPGLIGGRDLRAGGTWLAVDPAARRAATVLNGR</sequence>
<dbReference type="EMBL" id="QURH01000483">
    <property type="protein sequence ID" value="RFU39238.1"/>
    <property type="molecule type" value="Genomic_DNA"/>
</dbReference>
<keyword evidence="2" id="KW-1185">Reference proteome</keyword>
<name>A0A372JIU3_9ACTN</name>
<gene>
    <name evidence="1" type="ORF">DZF91_23470</name>
</gene>
<organism evidence="1 2">
    <name type="scientific">Actinomadura logoneensis</name>
    <dbReference type="NCBI Taxonomy" id="2293572"/>
    <lineage>
        <taxon>Bacteria</taxon>
        <taxon>Bacillati</taxon>
        <taxon>Actinomycetota</taxon>
        <taxon>Actinomycetes</taxon>
        <taxon>Streptosporangiales</taxon>
        <taxon>Thermomonosporaceae</taxon>
        <taxon>Actinomadura</taxon>
    </lineage>
</organism>